<dbReference type="EMBL" id="FOLE01000015">
    <property type="protein sequence ID" value="SFC97381.1"/>
    <property type="molecule type" value="Genomic_DNA"/>
</dbReference>
<evidence type="ECO:0000256" key="1">
    <source>
        <dbReference type="ARBA" id="ARBA00044755"/>
    </source>
</evidence>
<dbReference type="PANTHER" id="PTHR35024">
    <property type="entry name" value="HYPOTHETICAL CYTOSOLIC PROTEIN"/>
    <property type="match status" value="1"/>
</dbReference>
<gene>
    <name evidence="2" type="ORF">SAMN05421780_11538</name>
</gene>
<proteinExistence type="inferred from homology"/>
<accession>A0A1I1NIB9</accession>
<organism evidence="2 3">
    <name type="scientific">Flexibacter flexilis DSM 6793</name>
    <dbReference type="NCBI Taxonomy" id="927664"/>
    <lineage>
        <taxon>Bacteria</taxon>
        <taxon>Pseudomonadati</taxon>
        <taxon>Bacteroidota</taxon>
        <taxon>Cytophagia</taxon>
        <taxon>Cytophagales</taxon>
        <taxon>Flexibacteraceae</taxon>
        <taxon>Flexibacter</taxon>
    </lineage>
</organism>
<protein>
    <submittedName>
        <fullName evidence="2">Protein CcmA, bactofilin family</fullName>
    </submittedName>
</protein>
<name>A0A1I1NIB9_9BACT</name>
<dbReference type="STRING" id="927664.SAMN05421780_11538"/>
<dbReference type="PANTHER" id="PTHR35024:SF4">
    <property type="entry name" value="POLYMER-FORMING CYTOSKELETAL PROTEIN"/>
    <property type="match status" value="1"/>
</dbReference>
<keyword evidence="3" id="KW-1185">Reference proteome</keyword>
<dbReference type="OrthoDB" id="5432602at2"/>
<dbReference type="InterPro" id="IPR007607">
    <property type="entry name" value="BacA/B"/>
</dbReference>
<reference evidence="2 3" key="1">
    <citation type="submission" date="2016-10" db="EMBL/GenBank/DDBJ databases">
        <authorList>
            <person name="de Groot N.N."/>
        </authorList>
    </citation>
    <scope>NUCLEOTIDE SEQUENCE [LARGE SCALE GENOMIC DNA]</scope>
    <source>
        <strain evidence="2 3">DSM 6793</strain>
    </source>
</reference>
<dbReference type="Proteomes" id="UP000199514">
    <property type="component" value="Unassembled WGS sequence"/>
</dbReference>
<evidence type="ECO:0000313" key="2">
    <source>
        <dbReference type="EMBL" id="SFC97381.1"/>
    </source>
</evidence>
<dbReference type="AlphaFoldDB" id="A0A1I1NIB9"/>
<dbReference type="Pfam" id="PF04519">
    <property type="entry name" value="Bactofilin"/>
    <property type="match status" value="1"/>
</dbReference>
<dbReference type="RefSeq" id="WP_091516620.1">
    <property type="nucleotide sequence ID" value="NZ_FOLE01000015.1"/>
</dbReference>
<evidence type="ECO:0000313" key="3">
    <source>
        <dbReference type="Proteomes" id="UP000199514"/>
    </source>
</evidence>
<sequence>MALFGSKEEQRTAEDASSSNNIIGKGTVIEGNIITNGNIRIEGRLIGNLVSKAKIVLGQSAEIEGNITAQNAEIAGTVKGKTDIAELLTLKTTSVINGDINTAKLVVEAGAVFNGLCKMGNTVSQQQTTK</sequence>
<comment type="similarity">
    <text evidence="1">Belongs to the bactofilin family.</text>
</comment>